<organism evidence="10 11">
    <name type="scientific">Coccomyxa subellipsoidea</name>
    <dbReference type="NCBI Taxonomy" id="248742"/>
    <lineage>
        <taxon>Eukaryota</taxon>
        <taxon>Viridiplantae</taxon>
        <taxon>Chlorophyta</taxon>
        <taxon>core chlorophytes</taxon>
        <taxon>Trebouxiophyceae</taxon>
        <taxon>Trebouxiophyceae incertae sedis</taxon>
        <taxon>Coccomyxaceae</taxon>
        <taxon>Coccomyxa</taxon>
    </lineage>
</organism>
<dbReference type="InterPro" id="IPR010420">
    <property type="entry name" value="CASTOR/POLLUX/SYM8_dom"/>
</dbReference>
<evidence type="ECO:0000256" key="1">
    <source>
        <dbReference type="ARBA" id="ARBA00004127"/>
    </source>
</evidence>
<feature type="region of interest" description="Disordered" evidence="7">
    <location>
        <begin position="110"/>
        <end position="144"/>
    </location>
</feature>
<keyword evidence="6 8" id="KW-0472">Membrane</keyword>
<evidence type="ECO:0000256" key="4">
    <source>
        <dbReference type="ARBA" id="ARBA00022989"/>
    </source>
</evidence>
<reference evidence="10 11" key="1">
    <citation type="journal article" date="2024" name="Nat. Commun.">
        <title>Phylogenomics reveals the evolutionary origins of lichenization in chlorophyte algae.</title>
        <authorList>
            <person name="Puginier C."/>
            <person name="Libourel C."/>
            <person name="Otte J."/>
            <person name="Skaloud P."/>
            <person name="Haon M."/>
            <person name="Grisel S."/>
            <person name="Petersen M."/>
            <person name="Berrin J.G."/>
            <person name="Delaux P.M."/>
            <person name="Dal Grande F."/>
            <person name="Keller J."/>
        </authorList>
    </citation>
    <scope>NUCLEOTIDE SEQUENCE [LARGE SCALE GENOMIC DNA]</scope>
    <source>
        <strain evidence="10 11">SAG 216-7</strain>
    </source>
</reference>
<feature type="transmembrane region" description="Helical" evidence="8">
    <location>
        <begin position="237"/>
        <end position="257"/>
    </location>
</feature>
<feature type="domain" description="CASTOR/POLLUX/SYM8 ion channel conserved" evidence="9">
    <location>
        <begin position="500"/>
        <end position="585"/>
    </location>
</feature>
<keyword evidence="11" id="KW-1185">Reference proteome</keyword>
<dbReference type="Proteomes" id="UP001491310">
    <property type="component" value="Unassembled WGS sequence"/>
</dbReference>
<dbReference type="EMBL" id="JALJOT010000002">
    <property type="protein sequence ID" value="KAK9917305.1"/>
    <property type="molecule type" value="Genomic_DNA"/>
</dbReference>
<feature type="compositionally biased region" description="Basic and acidic residues" evidence="7">
    <location>
        <begin position="126"/>
        <end position="140"/>
    </location>
</feature>
<accession>A0ABR2Z0V3</accession>
<evidence type="ECO:0000313" key="10">
    <source>
        <dbReference type="EMBL" id="KAK9917305.1"/>
    </source>
</evidence>
<dbReference type="PANTHER" id="PTHR31563:SF10">
    <property type="entry name" value="ION CHANNEL POLLUX-RELATED"/>
    <property type="match status" value="1"/>
</dbReference>
<keyword evidence="4 8" id="KW-1133">Transmembrane helix</keyword>
<evidence type="ECO:0000313" key="11">
    <source>
        <dbReference type="Proteomes" id="UP001491310"/>
    </source>
</evidence>
<evidence type="ECO:0000256" key="3">
    <source>
        <dbReference type="ARBA" id="ARBA00022692"/>
    </source>
</evidence>
<evidence type="ECO:0000256" key="7">
    <source>
        <dbReference type="SAM" id="MobiDB-lite"/>
    </source>
</evidence>
<dbReference type="PANTHER" id="PTHR31563">
    <property type="entry name" value="ION CHANNEL POLLUX-RELATED"/>
    <property type="match status" value="1"/>
</dbReference>
<evidence type="ECO:0000256" key="5">
    <source>
        <dbReference type="ARBA" id="ARBA00023065"/>
    </source>
</evidence>
<comment type="caution">
    <text evidence="10">The sequence shown here is derived from an EMBL/GenBank/DDBJ whole genome shotgun (WGS) entry which is preliminary data.</text>
</comment>
<name>A0ABR2Z0V3_9CHLO</name>
<evidence type="ECO:0000256" key="8">
    <source>
        <dbReference type="SAM" id="Phobius"/>
    </source>
</evidence>
<dbReference type="Pfam" id="PF06241">
    <property type="entry name" value="Castor_Poll_mid"/>
    <property type="match status" value="1"/>
</dbReference>
<dbReference type="InterPro" id="IPR044849">
    <property type="entry name" value="CASTOR/POLLUX/SYM8-like"/>
</dbReference>
<evidence type="ECO:0000256" key="2">
    <source>
        <dbReference type="ARBA" id="ARBA00022448"/>
    </source>
</evidence>
<comment type="subcellular location">
    <subcellularLocation>
        <location evidence="1">Endomembrane system</location>
        <topology evidence="1">Multi-pass membrane protein</topology>
    </subcellularLocation>
</comment>
<proteinExistence type="predicted"/>
<keyword evidence="3 8" id="KW-0812">Transmembrane</keyword>
<gene>
    <name evidence="10" type="ORF">WJX75_002985</name>
</gene>
<sequence length="901" mass="96262">MSQVSIACESTATYKQPSSRAQPFLPVVVPCIIVWLAQGVLRQLTWASPQLCLSVAFIGLWNARALRAATPAYLAARVVSAASSSGGSSSGDTAGGSGAAGITQASIPKVLSSKKEGNTQNGTAKEGNEGGSIKDNREEGVVEEETSDVQSVVQALTELVSVQTPASVWLPNKHLTFQHSGKGGALSQSVSIGAARLTVSSRLFRHLRTLVSLPSHALTYLAFRAQQVMLSGTLTKLVWSILVGLPLCAVGGLLYSWASGKSVIEGIINAYGALYKIPGVTVIGEVNAMTSHLMNVLWLVGTFTFATVIGIITEDVTSTIMNVRSGNYGVVAANHTLILNWNDQTVPLLRQIALNRTERADDTYDGPVVILAERDKEDMDVQLRRALRGSSVEWHTRSGAPHALADLEKVAAGQARTIILLQPDSAQDAGKKQVAAILGVQSARASTQPRPFLRLARQHLAVQAPEAGSEAELFTAMQGIMEASAQSLRLTRLSGRRDMSTLLAQSAFSPGVASVYCSIVQQTRLGVECYVRSFPELHGMTFAEVRRRFDAAVVIGFMEKGGALCINPSEDEVLEEGTRVIALAPNGFFKPAKASSKKRSQGDAEKQPPLAAAYKAVIEAQITEGTELPQARSGTMLQRTDSETAFDAKKVVVAWFGDDISDLVASLAAFAPRGSSVCVIAKERPKGFPEDSGLFAWVRLRWVEGDPSSLDALRAADLAAADSIVIGDSGDGPAKEADARTLTTIALAQEVLLREGRAHGRPAHCVGMVRAPETVEVANFLIDKMGRGALTAELLQPDELVAGIIAQVAAEPEMAALLSGFIYSSEGQEIYLRRPIHYALPDEEPVTFAQVSELLRKEDELAIGFITKDGHMKLAPRAAEQHKFDPDDRLVVISGSKFKNS</sequence>
<evidence type="ECO:0000256" key="6">
    <source>
        <dbReference type="ARBA" id="ARBA00023136"/>
    </source>
</evidence>
<keyword evidence="5" id="KW-0406">Ion transport</keyword>
<dbReference type="Gene3D" id="3.40.50.720">
    <property type="entry name" value="NAD(P)-binding Rossmann-like Domain"/>
    <property type="match status" value="2"/>
</dbReference>
<keyword evidence="2" id="KW-0813">Transport</keyword>
<protein>
    <recommendedName>
        <fullName evidence="9">CASTOR/POLLUX/SYM8 ion channel conserved domain-containing protein</fullName>
    </recommendedName>
</protein>
<evidence type="ECO:0000259" key="9">
    <source>
        <dbReference type="Pfam" id="PF06241"/>
    </source>
</evidence>
<feature type="transmembrane region" description="Helical" evidence="8">
    <location>
        <begin position="296"/>
        <end position="313"/>
    </location>
</feature>